<dbReference type="OrthoDB" id="9811865at2"/>
<dbReference type="SUPFAM" id="SSF53448">
    <property type="entry name" value="Nucleotide-diphospho-sugar transferases"/>
    <property type="match status" value="1"/>
</dbReference>
<sequence length="1166" mass="135538">MDLPKISVVVPIYNVQQYLEACLDSLVDQTFSEIEVIMINDGSTDKSGEIMHDYADKYENFFAYDKPNGGLGQTRNYGMQYVRGQYVAFVDSDDIVTFDAYEKMYALAEETHSDIVVGNVMRFNSIKTYPSTLHQRIFTKKKLKAHITRDPELIYDTTAWNKLFRTSFWEKNKLAFPEHMLYEDIPVTIPAHYLASSVDVLDDVVYYWRSRDFGDQSITQNRTDIRNLRDRLKAVGMVNDFFSENHIEGSLLAEKDYKILNTDLLIYLNKLNEADQQYVHLYISEVSKYLEKVPQEALLKLWPIDRMKYYFVEKKDKKKVLDLLKFQKNKGVAKQKLMRHDGHYYVTYPYHNLVPESLLIIDNNLQVQRKTRVAEWQGENLNLSGFAYIQKINSAHKWSVKVRFALVNEDTGSKIPIHQSRLKRNIANTVQHGVWARKKYLPFLFVNNYNWSDVSLSIPFNKSEFSNLPYGRYFIEGVIEAGGLTRTFTVGSPVKGKSARPDSLFQSDSIIHLTYGSNWDLHIIKEKIVHSVEKIKVEESALQISGQTDQPDNFRGLLLRKWRGGSYLKFSGSVGQSAFRSDVPLSVFQNDDGYGGWNVFLKSAEETPKPLTFSKENETKLDIGFAEIVVKANSQGHMFFKVRHHGAELLKIDHSGEKIHLRIAGPFKLSNNSYSETRLLFRSADFDRFFFLPVNQSQSQDKYGRSIYDVMINLDGEAGQEFLKHNVFNLYFTIGQESEETFEQYPIYSDDLSLRKIAYDRKDYEFRQDSNQTTQISVSAKWGWIERGKLRRAVLRKLFYPAVRLLPLKRKTIVFESYWGKSFECNPRAIYEYIDKNYPEYETVWGLNNPLTHIKGHAKIVRRHSLKYYYYLARAKYFVNNVNFPVFCRKRKGAVELQTMHGTPLKTLGFDAPGEVKKGKDAADFLAKNSRWDYLCVPSNYVAEVAAGAFKHHAEIVKSGYPRNDKLFFDNRPEKIAEIKKRLGIPLDKKVIFYAPTWRVQNYFKLELDLLRLKKAVGDDSVLLIKFHHFVSSSVHLDQEETGSFIFNESDYDDIRDLYLIADVLITDYSSVMFDFAILNRPILLFTYDLENYRDNLRGMYFDIIKEAPGPICMTNDDLVRELQSIDQFKSKYGDRLTAFRNKFNTYDKGTASEQCVNVLMEKTGR</sequence>
<keyword evidence="9" id="KW-1185">Reference proteome</keyword>
<dbReference type="PANTHER" id="PTHR37316">
    <property type="entry name" value="TEICHOIC ACID GLYCEROL-PHOSPHATE PRIMASE"/>
    <property type="match status" value="1"/>
</dbReference>
<proteinExistence type="inferred from homology"/>
<organism evidence="8 9">
    <name type="scientific">Sporolactobacillus shoreae</name>
    <dbReference type="NCBI Taxonomy" id="1465501"/>
    <lineage>
        <taxon>Bacteria</taxon>
        <taxon>Bacillati</taxon>
        <taxon>Bacillota</taxon>
        <taxon>Bacilli</taxon>
        <taxon>Bacillales</taxon>
        <taxon>Sporolactobacillaceae</taxon>
        <taxon>Sporolactobacillus</taxon>
    </lineage>
</organism>
<dbReference type="Gene3D" id="3.40.50.11820">
    <property type="match status" value="1"/>
</dbReference>
<comment type="subcellular location">
    <subcellularLocation>
        <location evidence="1">Cell membrane</location>
        <topology evidence="1">Peripheral membrane protein</topology>
    </subcellularLocation>
</comment>
<evidence type="ECO:0000313" key="9">
    <source>
        <dbReference type="Proteomes" id="UP000298347"/>
    </source>
</evidence>
<accession>A0A4Z0GTR4</accession>
<gene>
    <name evidence="8" type="ORF">E4665_00160</name>
</gene>
<keyword evidence="4 8" id="KW-0808">Transferase</keyword>
<dbReference type="AlphaFoldDB" id="A0A4Z0GTR4"/>
<evidence type="ECO:0000256" key="5">
    <source>
        <dbReference type="ARBA" id="ARBA00022944"/>
    </source>
</evidence>
<dbReference type="EMBL" id="SRJD01000001">
    <property type="protein sequence ID" value="TGB00128.1"/>
    <property type="molecule type" value="Genomic_DNA"/>
</dbReference>
<dbReference type="InterPro" id="IPR001173">
    <property type="entry name" value="Glyco_trans_2-like"/>
</dbReference>
<dbReference type="SUPFAM" id="SSF53756">
    <property type="entry name" value="UDP-Glycosyltransferase/glycogen phosphorylase"/>
    <property type="match status" value="1"/>
</dbReference>
<dbReference type="PANTHER" id="PTHR37316:SF3">
    <property type="entry name" value="TEICHOIC ACID GLYCEROL-PHOSPHATE TRANSFERASE"/>
    <property type="match status" value="1"/>
</dbReference>
<dbReference type="InterPro" id="IPR029044">
    <property type="entry name" value="Nucleotide-diphossugar_trans"/>
</dbReference>
<dbReference type="InterPro" id="IPR043149">
    <property type="entry name" value="TagF_N"/>
</dbReference>
<dbReference type="GO" id="GO:0005886">
    <property type="term" value="C:plasma membrane"/>
    <property type="evidence" value="ECO:0007669"/>
    <property type="project" value="UniProtKB-SubCell"/>
</dbReference>
<dbReference type="GO" id="GO:0047355">
    <property type="term" value="F:CDP-glycerol glycerophosphotransferase activity"/>
    <property type="evidence" value="ECO:0007669"/>
    <property type="project" value="InterPro"/>
</dbReference>
<dbReference type="Gene3D" id="3.90.550.10">
    <property type="entry name" value="Spore Coat Polysaccharide Biosynthesis Protein SpsA, Chain A"/>
    <property type="match status" value="1"/>
</dbReference>
<dbReference type="InterPro" id="IPR051612">
    <property type="entry name" value="Teichoic_Acid_Biosynth"/>
</dbReference>
<name>A0A4Z0GTR4_9BACL</name>
<reference evidence="8 9" key="1">
    <citation type="journal article" date="2015" name="Int. J. Syst. Evol. Microbiol.">
        <title>Sporolactobacillus shoreae sp. nov. and Sporolactobacillus spathodeae sp. nov., two spore-forming lactic acid bacteria isolated from tree barks in Thailand.</title>
        <authorList>
            <person name="Thamacharoensuk T."/>
            <person name="Kitahara M."/>
            <person name="Ohkuma M."/>
            <person name="Thongchul N."/>
            <person name="Tanasupawat S."/>
        </authorList>
    </citation>
    <scope>NUCLEOTIDE SEQUENCE [LARGE SCALE GENOMIC DNA]</scope>
    <source>
        <strain evidence="8 9">BK92</strain>
    </source>
</reference>
<protein>
    <submittedName>
        <fullName evidence="8">Glycosyltransferase</fullName>
    </submittedName>
</protein>
<dbReference type="Gene3D" id="3.40.50.12580">
    <property type="match status" value="1"/>
</dbReference>
<dbReference type="GO" id="GO:0019350">
    <property type="term" value="P:teichoic acid biosynthetic process"/>
    <property type="evidence" value="ECO:0007669"/>
    <property type="project" value="UniProtKB-KW"/>
</dbReference>
<dbReference type="InterPro" id="IPR043148">
    <property type="entry name" value="TagF_C"/>
</dbReference>
<evidence type="ECO:0000256" key="6">
    <source>
        <dbReference type="ARBA" id="ARBA00023136"/>
    </source>
</evidence>
<evidence type="ECO:0000259" key="7">
    <source>
        <dbReference type="Pfam" id="PF00535"/>
    </source>
</evidence>
<evidence type="ECO:0000256" key="3">
    <source>
        <dbReference type="ARBA" id="ARBA00022475"/>
    </source>
</evidence>
<comment type="similarity">
    <text evidence="2">Belongs to the CDP-glycerol glycerophosphotransferase family.</text>
</comment>
<dbReference type="Proteomes" id="UP000298347">
    <property type="component" value="Unassembled WGS sequence"/>
</dbReference>
<keyword evidence="6" id="KW-0472">Membrane</keyword>
<evidence type="ECO:0000256" key="1">
    <source>
        <dbReference type="ARBA" id="ARBA00004202"/>
    </source>
</evidence>
<keyword evidence="3" id="KW-1003">Cell membrane</keyword>
<comment type="caution">
    <text evidence="8">The sequence shown here is derived from an EMBL/GenBank/DDBJ whole genome shotgun (WGS) entry which is preliminary data.</text>
</comment>
<keyword evidence="5" id="KW-0777">Teichoic acid biosynthesis</keyword>
<evidence type="ECO:0000256" key="2">
    <source>
        <dbReference type="ARBA" id="ARBA00010488"/>
    </source>
</evidence>
<dbReference type="Pfam" id="PF00535">
    <property type="entry name" value="Glycos_transf_2"/>
    <property type="match status" value="1"/>
</dbReference>
<dbReference type="CDD" id="cd00761">
    <property type="entry name" value="Glyco_tranf_GTA_type"/>
    <property type="match status" value="1"/>
</dbReference>
<evidence type="ECO:0000256" key="4">
    <source>
        <dbReference type="ARBA" id="ARBA00022679"/>
    </source>
</evidence>
<dbReference type="Pfam" id="PF04464">
    <property type="entry name" value="Glyphos_transf"/>
    <property type="match status" value="1"/>
</dbReference>
<dbReference type="InterPro" id="IPR007554">
    <property type="entry name" value="Glycerophosphate_synth"/>
</dbReference>
<evidence type="ECO:0000313" key="8">
    <source>
        <dbReference type="EMBL" id="TGB00128.1"/>
    </source>
</evidence>
<feature type="domain" description="Glycosyltransferase 2-like" evidence="7">
    <location>
        <begin position="7"/>
        <end position="167"/>
    </location>
</feature>